<dbReference type="EMBL" id="CAXKWB010011626">
    <property type="protein sequence ID" value="CAL4102080.1"/>
    <property type="molecule type" value="Genomic_DNA"/>
</dbReference>
<evidence type="ECO:0000313" key="2">
    <source>
        <dbReference type="EMBL" id="CAL4102080.1"/>
    </source>
</evidence>
<feature type="non-terminal residue" evidence="2">
    <location>
        <position position="1"/>
    </location>
</feature>
<accession>A0AAV2QWJ5</accession>
<name>A0AAV2QWJ5_MEGNR</name>
<keyword evidence="3" id="KW-1185">Reference proteome</keyword>
<comment type="caution">
    <text evidence="2">The sequence shown here is derived from an EMBL/GenBank/DDBJ whole genome shotgun (WGS) entry which is preliminary data.</text>
</comment>
<organism evidence="2 3">
    <name type="scientific">Meganyctiphanes norvegica</name>
    <name type="common">Northern krill</name>
    <name type="synonym">Thysanopoda norvegica</name>
    <dbReference type="NCBI Taxonomy" id="48144"/>
    <lineage>
        <taxon>Eukaryota</taxon>
        <taxon>Metazoa</taxon>
        <taxon>Ecdysozoa</taxon>
        <taxon>Arthropoda</taxon>
        <taxon>Crustacea</taxon>
        <taxon>Multicrustacea</taxon>
        <taxon>Malacostraca</taxon>
        <taxon>Eumalacostraca</taxon>
        <taxon>Eucarida</taxon>
        <taxon>Euphausiacea</taxon>
        <taxon>Euphausiidae</taxon>
        <taxon>Meganyctiphanes</taxon>
    </lineage>
</organism>
<proteinExistence type="predicted"/>
<feature type="signal peptide" evidence="1">
    <location>
        <begin position="1"/>
        <end position="26"/>
    </location>
</feature>
<dbReference type="Proteomes" id="UP001497623">
    <property type="component" value="Unassembled WGS sequence"/>
</dbReference>
<dbReference type="AlphaFoldDB" id="A0AAV2QWJ5"/>
<reference evidence="2 3" key="1">
    <citation type="submission" date="2024-05" db="EMBL/GenBank/DDBJ databases">
        <authorList>
            <person name="Wallberg A."/>
        </authorList>
    </citation>
    <scope>NUCLEOTIDE SEQUENCE [LARGE SCALE GENOMIC DNA]</scope>
</reference>
<feature type="chain" id="PRO_5043954497" evidence="1">
    <location>
        <begin position="27"/>
        <end position="142"/>
    </location>
</feature>
<evidence type="ECO:0000256" key="1">
    <source>
        <dbReference type="SAM" id="SignalP"/>
    </source>
</evidence>
<sequence>SDFRLVNTRVQRAMMLRLVLLYLCAAAFTWDSAQGGGGVNPGLGGGFGGDASQSCRRWCCTGQGQAYCCESATNLLLSSSLASALPSVLPAHPPEALPHPDNAPVMEAVVAWTSAASTPACSTTPANLLLVLADAKKMSVIV</sequence>
<gene>
    <name evidence="2" type="ORF">MNOR_LOCUS17168</name>
</gene>
<evidence type="ECO:0000313" key="3">
    <source>
        <dbReference type="Proteomes" id="UP001497623"/>
    </source>
</evidence>
<protein>
    <submittedName>
        <fullName evidence="2">Uncharacterized protein</fullName>
    </submittedName>
</protein>
<keyword evidence="1" id="KW-0732">Signal</keyword>